<keyword evidence="4 6" id="KW-0472">Membrane</keyword>
<reference evidence="9 10" key="1">
    <citation type="submission" date="2019-07" db="EMBL/GenBank/DDBJ databases">
        <title>Whole genome shotgun sequence of Cyclobacterium qasimii NBRC 106168.</title>
        <authorList>
            <person name="Hosoyama A."/>
            <person name="Uohara A."/>
            <person name="Ohji S."/>
            <person name="Ichikawa N."/>
        </authorList>
    </citation>
    <scope>NUCLEOTIDE SEQUENCE [LARGE SCALE GENOMIC DNA]</scope>
    <source>
        <strain evidence="9 10">NBRC 106168</strain>
    </source>
</reference>
<comment type="subcellular location">
    <subcellularLocation>
        <location evidence="1">Cell outer membrane</location>
    </subcellularLocation>
</comment>
<evidence type="ECO:0000256" key="6">
    <source>
        <dbReference type="SAM" id="Phobius"/>
    </source>
</evidence>
<proteinExistence type="inferred from homology"/>
<dbReference type="InterPro" id="IPR012944">
    <property type="entry name" value="SusD_RagB_dom"/>
</dbReference>
<dbReference type="GO" id="GO:0009279">
    <property type="term" value="C:cell outer membrane"/>
    <property type="evidence" value="ECO:0007669"/>
    <property type="project" value="UniProtKB-SubCell"/>
</dbReference>
<comment type="similarity">
    <text evidence="2">Belongs to the SusD family.</text>
</comment>
<evidence type="ECO:0000256" key="5">
    <source>
        <dbReference type="ARBA" id="ARBA00023237"/>
    </source>
</evidence>
<dbReference type="AlphaFoldDB" id="A0A512C5I1"/>
<comment type="caution">
    <text evidence="9">The sequence shown here is derived from an EMBL/GenBank/DDBJ whole genome shotgun (WGS) entry which is preliminary data.</text>
</comment>
<keyword evidence="6" id="KW-0812">Transmembrane</keyword>
<keyword evidence="10" id="KW-1185">Reference proteome</keyword>
<dbReference type="Gene3D" id="1.25.40.390">
    <property type="match status" value="1"/>
</dbReference>
<dbReference type="Pfam" id="PF07980">
    <property type="entry name" value="SusD_RagB"/>
    <property type="match status" value="1"/>
</dbReference>
<evidence type="ECO:0000256" key="3">
    <source>
        <dbReference type="ARBA" id="ARBA00022729"/>
    </source>
</evidence>
<name>A0A512C5I1_9BACT</name>
<feature type="domain" description="SusD-like N-terminal" evidence="8">
    <location>
        <begin position="101"/>
        <end position="224"/>
    </location>
</feature>
<evidence type="ECO:0000256" key="2">
    <source>
        <dbReference type="ARBA" id="ARBA00006275"/>
    </source>
</evidence>
<evidence type="ECO:0000256" key="1">
    <source>
        <dbReference type="ARBA" id="ARBA00004442"/>
    </source>
</evidence>
<keyword evidence="3" id="KW-0732">Signal</keyword>
<dbReference type="SUPFAM" id="SSF48452">
    <property type="entry name" value="TPR-like"/>
    <property type="match status" value="1"/>
</dbReference>
<dbReference type="Pfam" id="PF14322">
    <property type="entry name" value="SusD-like_3"/>
    <property type="match status" value="1"/>
</dbReference>
<feature type="domain" description="RagB/SusD" evidence="7">
    <location>
        <begin position="390"/>
        <end position="577"/>
    </location>
</feature>
<protein>
    <recommendedName>
        <fullName evidence="11">Starch-binding protein</fullName>
    </recommendedName>
</protein>
<keyword evidence="5" id="KW-0998">Cell outer membrane</keyword>
<dbReference type="PROSITE" id="PS51257">
    <property type="entry name" value="PROKAR_LIPOPROTEIN"/>
    <property type="match status" value="1"/>
</dbReference>
<evidence type="ECO:0008006" key="11">
    <source>
        <dbReference type="Google" id="ProtNLM"/>
    </source>
</evidence>
<evidence type="ECO:0000313" key="10">
    <source>
        <dbReference type="Proteomes" id="UP000321301"/>
    </source>
</evidence>
<evidence type="ECO:0000256" key="4">
    <source>
        <dbReference type="ARBA" id="ARBA00023136"/>
    </source>
</evidence>
<keyword evidence="6" id="KW-1133">Transmembrane helix</keyword>
<feature type="transmembrane region" description="Helical" evidence="6">
    <location>
        <begin position="9"/>
        <end position="27"/>
    </location>
</feature>
<evidence type="ECO:0000313" key="9">
    <source>
        <dbReference type="EMBL" id="GEO19468.1"/>
    </source>
</evidence>
<gene>
    <name evidence="9" type="ORF">CQA01_00020</name>
</gene>
<dbReference type="Proteomes" id="UP000321301">
    <property type="component" value="Unassembled WGS sequence"/>
</dbReference>
<dbReference type="EMBL" id="BJYV01000001">
    <property type="protein sequence ID" value="GEO19468.1"/>
    <property type="molecule type" value="Genomic_DNA"/>
</dbReference>
<organism evidence="9 10">
    <name type="scientific">Cyclobacterium qasimii</name>
    <dbReference type="NCBI Taxonomy" id="1350429"/>
    <lineage>
        <taxon>Bacteria</taxon>
        <taxon>Pseudomonadati</taxon>
        <taxon>Bacteroidota</taxon>
        <taxon>Cytophagia</taxon>
        <taxon>Cytophagales</taxon>
        <taxon>Cyclobacteriaceae</taxon>
        <taxon>Cyclobacterium</taxon>
    </lineage>
</organism>
<dbReference type="RefSeq" id="WP_020891538.1">
    <property type="nucleotide sequence ID" value="NZ_BJYV01000001.1"/>
</dbReference>
<dbReference type="InterPro" id="IPR033985">
    <property type="entry name" value="SusD-like_N"/>
</dbReference>
<dbReference type="InterPro" id="IPR011990">
    <property type="entry name" value="TPR-like_helical_dom_sf"/>
</dbReference>
<evidence type="ECO:0000259" key="7">
    <source>
        <dbReference type="Pfam" id="PF07980"/>
    </source>
</evidence>
<accession>A0A512C5I1</accession>
<sequence length="592" mass="68307">MRLAMENIAYNKSIGFIFMISFFSMLFSCDEKWLEPEPLSFFAPENVYVNEEGFESLLVTMRRSLKSEYYGFFNYSTAEFAPSDLGIAGYVPDFSINTPTSSDRVPYGIMFNQVYGFLKNANVLISRIDEVSWEDESVRNRLLAEAYWHRAYWYYRLVHSYGDVPFIGVELTGAKLDFNTHSRWAILEKIQEDMEWAVAHMPQTAAPRVPTKGAGNYLLTKIYLANSEFDKAIASATDVINGPYALMEDRFGSMADDSFRNVIWDLHRHENINLSQNTETILGLVDRWEAPDGARINQSLAGNFMPHYWDVPDESGTRGIVYPSDLMDTLMRGQGIITASNFYQFNLWEDNNYTWDNTPDLRRADINWVEMSEIRYNRPGSPNLNEPIRQLWPNTSDTTIRWFSWPQYLTYNASNQEESTWGGGNGDAYVYRLAGIHLLRAEAYYWKNQFTDAANDLNIVRARAMAPLITAADVNIDFIFDERARELYTEETRHSEMVRVSNIMASNNLNGYSLDNLSTKSWWYDRVMAYNDIYQTPEGTWWRGQSPKIQSYNIYWAIPQSVITANTQGKINQNKGYQGAEANVPPLQTIVE</sequence>
<evidence type="ECO:0000259" key="8">
    <source>
        <dbReference type="Pfam" id="PF14322"/>
    </source>
</evidence>